<dbReference type="Pfam" id="PF05569">
    <property type="entry name" value="Peptidase_M56"/>
    <property type="match status" value="1"/>
</dbReference>
<keyword evidence="2" id="KW-0812">Transmembrane</keyword>
<evidence type="ECO:0000256" key="2">
    <source>
        <dbReference type="SAM" id="Phobius"/>
    </source>
</evidence>
<dbReference type="InterPro" id="IPR008756">
    <property type="entry name" value="Peptidase_M56"/>
</dbReference>
<keyword evidence="2" id="KW-0472">Membrane</keyword>
<comment type="caution">
    <text evidence="4">The sequence shown here is derived from an EMBL/GenBank/DDBJ whole genome shotgun (WGS) entry which is preliminary data.</text>
</comment>
<proteinExistence type="predicted"/>
<dbReference type="SUPFAM" id="SSF56935">
    <property type="entry name" value="Porins"/>
    <property type="match status" value="1"/>
</dbReference>
<dbReference type="InterPro" id="IPR008969">
    <property type="entry name" value="CarboxyPept-like_regulatory"/>
</dbReference>
<keyword evidence="2" id="KW-1133">Transmembrane helix</keyword>
<sequence length="780" mass="86611">MSNATWFFDAPLKSAIGWTIFHSLWQLSLIALIIYLILRFIPRKKAEFRYSLLLIGMLVGLVCTGITFFQEWKPERSAANIMVNARPDTPAAIPNALPAGEPTPSLWDQFDILGQKLDAHIPVITFFWLSGLLLFSAYLLFGLLYLKYLEHRRSSLPSDQWLIRLEALQLQMGVKSPVRLFISDAVHEPITFQLFRPVIMVPVFFFTGLTPAQIEVLLLHELAHIRRYDFTINLLQSLVEIIFFFHPAIWWLSGRIREEREYCCDNAVLAVRQDPFPYVEALTRIQSTHFNHKNRLAMSANGKNSILSKRVFRLFGRYEREPSRYKSVLIALLLLAVSFSAQAFWVEETAPVQIESLPILAVVEDQEATPEPIEPIVPETVRENSPLPATTPAVAINPEPTRSETVRDTLPLYVIDGVKKGSSNSLNDLKPDQIKSISVLKGDKAVEKYGEAGQYGVIEISTKQADASEEGNENAKPETPASPQGTIRIRAKTEVSNTTVKGTVTDENDKPLIGVNILIKGTRTGTITDFTGEFQLEIPDDCVTLVFAYVGKETTELENVCAGEEKVLVKLGASETSGSGVIRKNERNAAPPTGTIISGRILNEDQAPMIGASIIIKGTTVGTISDMQGDFRLRLDSDCATLVISYVGMKPKMLENICEGKDLQIILVQKTANTVSPTVTPNTNATPSAEDLVQPETVNLKVFPNPAQGAVNISFQTEQEARVKLSVYTLDGKLVKTLVDQKLNAGPHQFKWESGPEMKGTFPILLEIGDKIARKQVVIE</sequence>
<dbReference type="InterPro" id="IPR037066">
    <property type="entry name" value="Plug_dom_sf"/>
</dbReference>
<reference evidence="4 5" key="1">
    <citation type="submission" date="2017-10" db="EMBL/GenBank/DDBJ databases">
        <title>The draft genome sequence of Lewinella nigricans NBRC 102662.</title>
        <authorList>
            <person name="Wang K."/>
        </authorList>
    </citation>
    <scope>NUCLEOTIDE SEQUENCE [LARGE SCALE GENOMIC DNA]</scope>
    <source>
        <strain evidence="4 5">NBRC 102662</strain>
    </source>
</reference>
<dbReference type="OrthoDB" id="15218at2"/>
<gene>
    <name evidence="4" type="ORF">CRP01_06660</name>
</gene>
<dbReference type="Gene3D" id="2.170.130.10">
    <property type="entry name" value="TonB-dependent receptor, plug domain"/>
    <property type="match status" value="1"/>
</dbReference>
<dbReference type="InterPro" id="IPR052173">
    <property type="entry name" value="Beta-lactam_resp_regulator"/>
</dbReference>
<dbReference type="Gene3D" id="2.60.40.4070">
    <property type="match status" value="1"/>
</dbReference>
<dbReference type="CDD" id="cd07341">
    <property type="entry name" value="M56_BlaR1_MecR1_like"/>
    <property type="match status" value="1"/>
</dbReference>
<protein>
    <recommendedName>
        <fullName evidence="3">Peptidase M56 domain-containing protein</fullName>
    </recommendedName>
</protein>
<evidence type="ECO:0000259" key="3">
    <source>
        <dbReference type="Pfam" id="PF05569"/>
    </source>
</evidence>
<dbReference type="NCBIfam" id="TIGR04183">
    <property type="entry name" value="Por_Secre_tail"/>
    <property type="match status" value="1"/>
</dbReference>
<dbReference type="EMBL" id="PDUD01000010">
    <property type="protein sequence ID" value="PHN07306.1"/>
    <property type="molecule type" value="Genomic_DNA"/>
</dbReference>
<dbReference type="PANTHER" id="PTHR34978">
    <property type="entry name" value="POSSIBLE SENSOR-TRANSDUCER PROTEIN BLAR"/>
    <property type="match status" value="1"/>
</dbReference>
<dbReference type="Pfam" id="PF13715">
    <property type="entry name" value="CarbopepD_reg_2"/>
    <property type="match status" value="2"/>
</dbReference>
<keyword evidence="5" id="KW-1185">Reference proteome</keyword>
<organism evidence="4 5">
    <name type="scientific">Flavilitoribacter nigricans (strain ATCC 23147 / DSM 23189 / NBRC 102662 / NCIMB 1420 / SS-2)</name>
    <name type="common">Lewinella nigricans</name>
    <dbReference type="NCBI Taxonomy" id="1122177"/>
    <lineage>
        <taxon>Bacteria</taxon>
        <taxon>Pseudomonadati</taxon>
        <taxon>Bacteroidota</taxon>
        <taxon>Saprospiria</taxon>
        <taxon>Saprospirales</taxon>
        <taxon>Lewinellaceae</taxon>
        <taxon>Flavilitoribacter</taxon>
    </lineage>
</organism>
<dbReference type="PANTHER" id="PTHR34978:SF3">
    <property type="entry name" value="SLR0241 PROTEIN"/>
    <property type="match status" value="1"/>
</dbReference>
<feature type="domain" description="Peptidase M56" evidence="3">
    <location>
        <begin position="29"/>
        <end position="311"/>
    </location>
</feature>
<feature type="transmembrane region" description="Helical" evidence="2">
    <location>
        <begin position="15"/>
        <end position="38"/>
    </location>
</feature>
<feature type="transmembrane region" description="Helical" evidence="2">
    <location>
        <begin position="194"/>
        <end position="214"/>
    </location>
</feature>
<dbReference type="Proteomes" id="UP000223913">
    <property type="component" value="Unassembled WGS sequence"/>
</dbReference>
<evidence type="ECO:0000313" key="5">
    <source>
        <dbReference type="Proteomes" id="UP000223913"/>
    </source>
</evidence>
<feature type="transmembrane region" description="Helical" evidence="2">
    <location>
        <begin position="50"/>
        <end position="69"/>
    </location>
</feature>
<evidence type="ECO:0000313" key="4">
    <source>
        <dbReference type="EMBL" id="PHN07306.1"/>
    </source>
</evidence>
<evidence type="ECO:0000256" key="1">
    <source>
        <dbReference type="SAM" id="MobiDB-lite"/>
    </source>
</evidence>
<dbReference type="RefSeq" id="WP_099149236.1">
    <property type="nucleotide sequence ID" value="NZ_PDUD01000010.1"/>
</dbReference>
<feature type="region of interest" description="Disordered" evidence="1">
    <location>
        <begin position="464"/>
        <end position="486"/>
    </location>
</feature>
<accession>A0A2D0NG01</accession>
<feature type="transmembrane region" description="Helical" evidence="2">
    <location>
        <begin position="234"/>
        <end position="252"/>
    </location>
</feature>
<name>A0A2D0NG01_FLAN2</name>
<feature type="transmembrane region" description="Helical" evidence="2">
    <location>
        <begin position="126"/>
        <end position="146"/>
    </location>
</feature>
<dbReference type="Gene3D" id="2.60.40.1120">
    <property type="entry name" value="Carboxypeptidase-like, regulatory domain"/>
    <property type="match status" value="1"/>
</dbReference>
<dbReference type="InterPro" id="IPR026444">
    <property type="entry name" value="Secre_tail"/>
</dbReference>
<feature type="transmembrane region" description="Helical" evidence="2">
    <location>
        <begin position="327"/>
        <end position="346"/>
    </location>
</feature>
<dbReference type="AlphaFoldDB" id="A0A2D0NG01"/>
<dbReference type="SUPFAM" id="SSF49464">
    <property type="entry name" value="Carboxypeptidase regulatory domain-like"/>
    <property type="match status" value="2"/>
</dbReference>